<feature type="transmembrane region" description="Helical" evidence="2">
    <location>
        <begin position="237"/>
        <end position="260"/>
    </location>
</feature>
<dbReference type="AlphaFoldDB" id="A0A8S3VBQ9"/>
<dbReference type="Proteomes" id="UP000683360">
    <property type="component" value="Unassembled WGS sequence"/>
</dbReference>
<feature type="compositionally biased region" description="Polar residues" evidence="1">
    <location>
        <begin position="282"/>
        <end position="301"/>
    </location>
</feature>
<evidence type="ECO:0000313" key="4">
    <source>
        <dbReference type="Proteomes" id="UP000683360"/>
    </source>
</evidence>
<gene>
    <name evidence="3" type="ORF">MEDL_66148</name>
</gene>
<evidence type="ECO:0000256" key="1">
    <source>
        <dbReference type="SAM" id="MobiDB-lite"/>
    </source>
</evidence>
<dbReference type="OrthoDB" id="6092507at2759"/>
<name>A0A8S3VBQ9_MYTED</name>
<comment type="caution">
    <text evidence="3">The sequence shown here is derived from an EMBL/GenBank/DDBJ whole genome shotgun (WGS) entry which is preliminary data.</text>
</comment>
<feature type="region of interest" description="Disordered" evidence="1">
    <location>
        <begin position="326"/>
        <end position="361"/>
    </location>
</feature>
<evidence type="ECO:0000313" key="3">
    <source>
        <dbReference type="EMBL" id="CAG2254731.1"/>
    </source>
</evidence>
<keyword evidence="2" id="KW-1133">Transmembrane helix</keyword>
<organism evidence="3 4">
    <name type="scientific">Mytilus edulis</name>
    <name type="common">Blue mussel</name>
    <dbReference type="NCBI Taxonomy" id="6550"/>
    <lineage>
        <taxon>Eukaryota</taxon>
        <taxon>Metazoa</taxon>
        <taxon>Spiralia</taxon>
        <taxon>Lophotrochozoa</taxon>
        <taxon>Mollusca</taxon>
        <taxon>Bivalvia</taxon>
        <taxon>Autobranchia</taxon>
        <taxon>Pteriomorphia</taxon>
        <taxon>Mytilida</taxon>
        <taxon>Mytiloidea</taxon>
        <taxon>Mytilidae</taxon>
        <taxon>Mytilinae</taxon>
        <taxon>Mytilus</taxon>
    </lineage>
</organism>
<feature type="transmembrane region" description="Helical" evidence="2">
    <location>
        <begin position="73"/>
        <end position="94"/>
    </location>
</feature>
<keyword evidence="2" id="KW-0812">Transmembrane</keyword>
<evidence type="ECO:0000256" key="2">
    <source>
        <dbReference type="SAM" id="Phobius"/>
    </source>
</evidence>
<dbReference type="EMBL" id="CAJPWZ010003251">
    <property type="protein sequence ID" value="CAG2254731.1"/>
    <property type="molecule type" value="Genomic_DNA"/>
</dbReference>
<sequence>MFGYLFVLQFIGVYSKTCYYSYYSYSSSLRSKYCIYGCCSSYSSNPCCSSSYSSYDYDISYSVSKTISTAETVGIVIGSLVALSIFISIISCICRSMRAQRGMQGQVLSQQPVAYITTSGSNAPSTYPQTAFPPTFGSNGNMMGSTEQLNVIPASNGNTAYPPSTGNTAYPPSYDNLAHDNMKGSESSMNAFLIYIKGSHQSPVYCGKVLCDHGCCYDENIDSSNCCPAEISLSTGVIIGIVIASTFGLCLMCCLCAWTRKILQYNKDTRYARLREERQEHAISTTDRNTRNSNVRNQPDDSSAPERFVYLRFLIARINIHRTCDRQQSSEPVHPPTYDECTASPPPYSAVNSTTGGSNPV</sequence>
<keyword evidence="2" id="KW-0472">Membrane</keyword>
<protein>
    <submittedName>
        <fullName evidence="3">Uncharacterized protein</fullName>
    </submittedName>
</protein>
<feature type="region of interest" description="Disordered" evidence="1">
    <location>
        <begin position="281"/>
        <end position="303"/>
    </location>
</feature>
<reference evidence="3" key="1">
    <citation type="submission" date="2021-03" db="EMBL/GenBank/DDBJ databases">
        <authorList>
            <person name="Bekaert M."/>
        </authorList>
    </citation>
    <scope>NUCLEOTIDE SEQUENCE</scope>
</reference>
<accession>A0A8S3VBQ9</accession>
<feature type="compositionally biased region" description="Polar residues" evidence="1">
    <location>
        <begin position="350"/>
        <end position="361"/>
    </location>
</feature>
<proteinExistence type="predicted"/>
<keyword evidence="4" id="KW-1185">Reference proteome</keyword>